<dbReference type="InterPro" id="IPR033709">
    <property type="entry name" value="Anticodon_Ile_ABEc"/>
</dbReference>
<dbReference type="EMBL" id="AP027729">
    <property type="protein sequence ID" value="BDZ43972.1"/>
    <property type="molecule type" value="Genomic_DNA"/>
</dbReference>
<keyword evidence="4" id="KW-0648">Protein biosynthesis</keyword>
<dbReference type="InterPro" id="IPR002300">
    <property type="entry name" value="aa-tRNA-synth_Ia"/>
</dbReference>
<evidence type="ECO:0000256" key="5">
    <source>
        <dbReference type="ARBA" id="ARBA00023146"/>
    </source>
</evidence>
<dbReference type="Gene3D" id="3.40.50.620">
    <property type="entry name" value="HUPs"/>
    <property type="match status" value="1"/>
</dbReference>
<proteinExistence type="predicted"/>
<feature type="domain" description="Aminoacyl-tRNA synthetase class Ia" evidence="8">
    <location>
        <begin position="52"/>
        <end position="175"/>
    </location>
</feature>
<dbReference type="Proteomes" id="UP001321475">
    <property type="component" value="Chromosome"/>
</dbReference>
<feature type="compositionally biased region" description="Low complexity" evidence="7">
    <location>
        <begin position="469"/>
        <end position="481"/>
    </location>
</feature>
<organism evidence="10 12">
    <name type="scientific">Paraoerskovia sediminicola</name>
    <dbReference type="NCBI Taxonomy" id="1138587"/>
    <lineage>
        <taxon>Bacteria</taxon>
        <taxon>Bacillati</taxon>
        <taxon>Actinomycetota</taxon>
        <taxon>Actinomycetes</taxon>
        <taxon>Micrococcales</taxon>
        <taxon>Cellulomonadaceae</taxon>
        <taxon>Paraoerskovia</taxon>
    </lineage>
</organism>
<dbReference type="Pfam" id="PF00133">
    <property type="entry name" value="tRNA-synt_1"/>
    <property type="match status" value="1"/>
</dbReference>
<dbReference type="InterPro" id="IPR014729">
    <property type="entry name" value="Rossmann-like_a/b/a_fold"/>
</dbReference>
<evidence type="ECO:0000256" key="1">
    <source>
        <dbReference type="ARBA" id="ARBA00022598"/>
    </source>
</evidence>
<gene>
    <name evidence="10" type="ORF">GCM10025865_00020</name>
    <name evidence="11" type="ORF">GCM10025865_32710</name>
</gene>
<evidence type="ECO:0000259" key="9">
    <source>
        <dbReference type="Pfam" id="PF08264"/>
    </source>
</evidence>
<dbReference type="Pfam" id="PF08264">
    <property type="entry name" value="Anticodon_1"/>
    <property type="match status" value="1"/>
</dbReference>
<feature type="compositionally biased region" description="Basic and acidic residues" evidence="7">
    <location>
        <begin position="34"/>
        <end position="53"/>
    </location>
</feature>
<evidence type="ECO:0000256" key="3">
    <source>
        <dbReference type="ARBA" id="ARBA00022840"/>
    </source>
</evidence>
<comment type="catalytic activity">
    <reaction evidence="6">
        <text>tRNA(Ile) + L-isoleucine + ATP = L-isoleucyl-tRNA(Ile) + AMP + diphosphate</text>
        <dbReference type="Rhea" id="RHEA:11060"/>
        <dbReference type="Rhea" id="RHEA-COMP:9666"/>
        <dbReference type="Rhea" id="RHEA-COMP:9695"/>
        <dbReference type="ChEBI" id="CHEBI:30616"/>
        <dbReference type="ChEBI" id="CHEBI:33019"/>
        <dbReference type="ChEBI" id="CHEBI:58045"/>
        <dbReference type="ChEBI" id="CHEBI:78442"/>
        <dbReference type="ChEBI" id="CHEBI:78528"/>
        <dbReference type="ChEBI" id="CHEBI:456215"/>
        <dbReference type="EC" id="6.1.1.5"/>
    </reaction>
</comment>
<dbReference type="PANTHER" id="PTHR42780:SF1">
    <property type="entry name" value="ISOLEUCINE--TRNA LIGASE, CYTOPLASMIC"/>
    <property type="match status" value="1"/>
</dbReference>
<protein>
    <recommendedName>
        <fullName evidence="13">Isoleucine--tRNA ligase</fullName>
    </recommendedName>
</protein>
<evidence type="ECO:0000256" key="4">
    <source>
        <dbReference type="ARBA" id="ARBA00022917"/>
    </source>
</evidence>
<dbReference type="EMBL" id="AP027729">
    <property type="protein sequence ID" value="BDZ40703.1"/>
    <property type="molecule type" value="Genomic_DNA"/>
</dbReference>
<evidence type="ECO:0000256" key="2">
    <source>
        <dbReference type="ARBA" id="ARBA00022741"/>
    </source>
</evidence>
<evidence type="ECO:0000256" key="7">
    <source>
        <dbReference type="SAM" id="MobiDB-lite"/>
    </source>
</evidence>
<feature type="region of interest" description="Disordered" evidence="7">
    <location>
        <begin position="448"/>
        <end position="481"/>
    </location>
</feature>
<feature type="region of interest" description="Disordered" evidence="7">
    <location>
        <begin position="30"/>
        <end position="57"/>
    </location>
</feature>
<keyword evidence="3" id="KW-0067">ATP-binding</keyword>
<feature type="domain" description="Methionyl/Valyl/Leucyl/Isoleucyl-tRNA synthetase anticodon-binding" evidence="9">
    <location>
        <begin position="237"/>
        <end position="378"/>
    </location>
</feature>
<reference evidence="10" key="3">
    <citation type="submission" date="2023-02" db="EMBL/GenBank/DDBJ databases">
        <authorList>
            <person name="Sun Q."/>
            <person name="Mori K."/>
        </authorList>
    </citation>
    <scope>NUCLEOTIDE SEQUENCE</scope>
    <source>
        <strain evidence="10">NBRC 108565</strain>
    </source>
</reference>
<reference evidence="10" key="1">
    <citation type="journal article" date="2014" name="Int. J. Syst. Evol. Microbiol.">
        <title>Complete genome of a new Firmicutes species belonging to the dominant human colonic microbiota ('Ruminococcus bicirculans') reveals two chromosomes and a selective capacity to utilize plant glucans.</title>
        <authorList>
            <consortium name="NISC Comparative Sequencing Program"/>
            <person name="Wegmann U."/>
            <person name="Louis P."/>
            <person name="Goesmann A."/>
            <person name="Henrissat B."/>
            <person name="Duncan S.H."/>
            <person name="Flint H.J."/>
        </authorList>
    </citation>
    <scope>NUCLEOTIDE SEQUENCE</scope>
    <source>
        <strain evidence="10">NBRC 108565</strain>
    </source>
</reference>
<sequence>MSDDDAYPRTDVYGSLAEIEADFGRLPVNADGEPDLHRPYIDDLTRPNPDDPTGRSTMRRIPDVLDVWFDSGSMPFAQVHYPFENADWFEHHYPGDFIVEYIGQTRGWFYLLHVLATALFDRPAFRSAVSHGIVLGSDGRKMSKSLRNYPDVTEVLDRDGSDAMRWFLMSSPILRGGNLVVTEDGIRESVRQVLLPLWSTYYFFTLYSNAARGATGGQGYEAQRVTPERVAGLPALDRYLLARTRGLVETTSAQLGAYDIAGACETVREHLDLLTNWYVRTQRDRFWSEDHDAFDTLWTALEVLTRVMAPLAPLLTEEVWRGLTGGRSVHLTDFPTTDDGALAADDDLVAAMDQVRRVTSQALGLRKANALRVRQPLRTLTVAVDDPQALAPYRALLAAELNVKDVDLVALDEEVTARFGIVQRLAVNARAAGPRLGRGVQAVIKAAKAGTGPSPPVWTGPRPSSSRRPTATWSSWAPSTS</sequence>
<dbReference type="Gene3D" id="1.10.730.10">
    <property type="entry name" value="Isoleucyl-tRNA Synthetase, Domain 1"/>
    <property type="match status" value="1"/>
</dbReference>
<dbReference type="InterPro" id="IPR013155">
    <property type="entry name" value="M/V/L/I-tRNA-synth_anticd-bd"/>
</dbReference>
<evidence type="ECO:0000313" key="12">
    <source>
        <dbReference type="Proteomes" id="UP001321475"/>
    </source>
</evidence>
<evidence type="ECO:0000256" key="6">
    <source>
        <dbReference type="ARBA" id="ARBA00048359"/>
    </source>
</evidence>
<evidence type="ECO:0000259" key="8">
    <source>
        <dbReference type="Pfam" id="PF00133"/>
    </source>
</evidence>
<name>A0ABN6XB69_9CELL</name>
<keyword evidence="2" id="KW-0547">Nucleotide-binding</keyword>
<evidence type="ECO:0000313" key="11">
    <source>
        <dbReference type="EMBL" id="BDZ43972.1"/>
    </source>
</evidence>
<dbReference type="CDD" id="cd07961">
    <property type="entry name" value="Anticodon_Ia_Ile_ABEc"/>
    <property type="match status" value="1"/>
</dbReference>
<dbReference type="InterPro" id="IPR009080">
    <property type="entry name" value="tRNAsynth_Ia_anticodon-bd"/>
</dbReference>
<keyword evidence="1" id="KW-0436">Ligase</keyword>
<dbReference type="SUPFAM" id="SSF47323">
    <property type="entry name" value="Anticodon-binding domain of a subclass of class I aminoacyl-tRNA synthetases"/>
    <property type="match status" value="1"/>
</dbReference>
<keyword evidence="5" id="KW-0030">Aminoacyl-tRNA synthetase</keyword>
<evidence type="ECO:0008006" key="13">
    <source>
        <dbReference type="Google" id="ProtNLM"/>
    </source>
</evidence>
<evidence type="ECO:0000313" key="10">
    <source>
        <dbReference type="EMBL" id="BDZ40703.1"/>
    </source>
</evidence>
<dbReference type="SUPFAM" id="SSF52374">
    <property type="entry name" value="Nucleotidylyl transferase"/>
    <property type="match status" value="1"/>
</dbReference>
<accession>A0ABN6XB69</accession>
<reference evidence="12" key="2">
    <citation type="journal article" date="2019" name="Int. J. Syst. Evol. Microbiol.">
        <title>The Global Catalogue of Microorganisms (GCM) 10K type strain sequencing project: providing services to taxonomists for standard genome sequencing and annotation.</title>
        <authorList>
            <consortium name="The Broad Institute Genomics Platform"/>
            <consortium name="The Broad Institute Genome Sequencing Center for Infectious Disease"/>
            <person name="Wu L."/>
            <person name="Ma J."/>
        </authorList>
    </citation>
    <scope>NUCLEOTIDE SEQUENCE [LARGE SCALE GENOMIC DNA]</scope>
    <source>
        <strain evidence="12">NBRC 108565</strain>
    </source>
</reference>
<keyword evidence="12" id="KW-1185">Reference proteome</keyword>
<dbReference type="InterPro" id="IPR023586">
    <property type="entry name" value="Ile-tRNA-ligase_type2"/>
</dbReference>
<dbReference type="PANTHER" id="PTHR42780">
    <property type="entry name" value="SOLEUCYL-TRNA SYNTHETASE"/>
    <property type="match status" value="1"/>
</dbReference>